<comment type="caution">
    <text evidence="2">The sequence shown here is derived from an EMBL/GenBank/DDBJ whole genome shotgun (WGS) entry which is preliminary data.</text>
</comment>
<dbReference type="Proteomes" id="UP001209854">
    <property type="component" value="Unassembled WGS sequence"/>
</dbReference>
<feature type="transmembrane region" description="Helical" evidence="1">
    <location>
        <begin position="16"/>
        <end position="34"/>
    </location>
</feature>
<keyword evidence="1" id="KW-1133">Transmembrane helix</keyword>
<name>A0ABT3MZP0_9GAMM</name>
<sequence length="272" mass="31963">MLPINAFIHAQKTSNLYVIFFCIFSITAFAMDSYEMTYFQPYEVEADVDVMGGEETGEPLPEPPARLYIGRVGREHWMALERRWLGQLMLSWRCLSIPSILSRLFGLEYENAESLFCTMRDSHQFGFTHLELAYLWTHLCNGRRCEITAFDSHRTVRVIRRGEAVDVFGRSADDKAFRNIFSFWAIYSQILLQTNSARVQIRASLSLIYPEPSSYPLVVYQRIESDEVIILQMNPFRERRWPRIELAADWIIQQTRANAQTIRTEHFIIRRE</sequence>
<reference evidence="2 3" key="1">
    <citation type="submission" date="2022-10" db="EMBL/GenBank/DDBJ databases">
        <title>High-quality genome sequences of two octocoral-associated bacteria, Endozoicomonas euniceicola EF212 and Endozoicomonas gorgoniicola PS125.</title>
        <authorList>
            <person name="Chiou Y.-J."/>
            <person name="Chen Y.-H."/>
        </authorList>
    </citation>
    <scope>NUCLEOTIDE SEQUENCE [LARGE SCALE GENOMIC DNA]</scope>
    <source>
        <strain evidence="2 3">PS125</strain>
    </source>
</reference>
<evidence type="ECO:0000256" key="1">
    <source>
        <dbReference type="SAM" id="Phobius"/>
    </source>
</evidence>
<evidence type="ECO:0000313" key="2">
    <source>
        <dbReference type="EMBL" id="MCW7554837.1"/>
    </source>
</evidence>
<evidence type="ECO:0000313" key="3">
    <source>
        <dbReference type="Proteomes" id="UP001209854"/>
    </source>
</evidence>
<proteinExistence type="predicted"/>
<keyword evidence="3" id="KW-1185">Reference proteome</keyword>
<keyword evidence="1" id="KW-0812">Transmembrane</keyword>
<gene>
    <name evidence="2" type="ORF">NX722_19895</name>
</gene>
<accession>A0ABT3MZP0</accession>
<protein>
    <submittedName>
        <fullName evidence="2">Uncharacterized protein</fullName>
    </submittedName>
</protein>
<keyword evidence="1" id="KW-0472">Membrane</keyword>
<dbReference type="EMBL" id="JAPFCC010000001">
    <property type="protein sequence ID" value="MCW7554837.1"/>
    <property type="molecule type" value="Genomic_DNA"/>
</dbReference>
<organism evidence="2 3">
    <name type="scientific">Endozoicomonas gorgoniicola</name>
    <dbReference type="NCBI Taxonomy" id="1234144"/>
    <lineage>
        <taxon>Bacteria</taxon>
        <taxon>Pseudomonadati</taxon>
        <taxon>Pseudomonadota</taxon>
        <taxon>Gammaproteobacteria</taxon>
        <taxon>Oceanospirillales</taxon>
        <taxon>Endozoicomonadaceae</taxon>
        <taxon>Endozoicomonas</taxon>
    </lineage>
</organism>
<dbReference type="RefSeq" id="WP_262564603.1">
    <property type="nucleotide sequence ID" value="NZ_JAPFCC010000001.1"/>
</dbReference>